<reference evidence="2" key="1">
    <citation type="journal article" date="2019" name="Int. J. Syst. Evol. Microbiol.">
        <title>The Global Catalogue of Microorganisms (GCM) 10K type strain sequencing project: providing services to taxonomists for standard genome sequencing and annotation.</title>
        <authorList>
            <consortium name="The Broad Institute Genomics Platform"/>
            <consortium name="The Broad Institute Genome Sequencing Center for Infectious Disease"/>
            <person name="Wu L."/>
            <person name="Ma J."/>
        </authorList>
    </citation>
    <scope>NUCLEOTIDE SEQUENCE [LARGE SCALE GENOMIC DNA]</scope>
    <source>
        <strain evidence="2">JCM 14370</strain>
    </source>
</reference>
<keyword evidence="2" id="KW-1185">Reference proteome</keyword>
<dbReference type="Proteomes" id="UP000632222">
    <property type="component" value="Unassembled WGS sequence"/>
</dbReference>
<sequence>MTLFQSIPQKALRDNRDHIIVVTQEHHITTLQLRDIFNITPHHQRDHTVVHCRQGGSFSSLVIQEGASVFLGRCQGLLEALRLEDSVLINQHYCPKLQAS</sequence>
<protein>
    <submittedName>
        <fullName evidence="1">Uncharacterized protein</fullName>
    </submittedName>
</protein>
<dbReference type="RefSeq" id="WP_189007912.1">
    <property type="nucleotide sequence ID" value="NZ_BMOD01000033.1"/>
</dbReference>
<dbReference type="EMBL" id="BMOD01000033">
    <property type="protein sequence ID" value="GGJ55364.1"/>
    <property type="molecule type" value="Genomic_DNA"/>
</dbReference>
<name>A0ABQ2DET7_9DEIO</name>
<evidence type="ECO:0000313" key="2">
    <source>
        <dbReference type="Proteomes" id="UP000632222"/>
    </source>
</evidence>
<proteinExistence type="predicted"/>
<organism evidence="1 2">
    <name type="scientific">Deinococcus roseus</name>
    <dbReference type="NCBI Taxonomy" id="392414"/>
    <lineage>
        <taxon>Bacteria</taxon>
        <taxon>Thermotogati</taxon>
        <taxon>Deinococcota</taxon>
        <taxon>Deinococci</taxon>
        <taxon>Deinococcales</taxon>
        <taxon>Deinococcaceae</taxon>
        <taxon>Deinococcus</taxon>
    </lineage>
</organism>
<evidence type="ECO:0000313" key="1">
    <source>
        <dbReference type="EMBL" id="GGJ55364.1"/>
    </source>
</evidence>
<gene>
    <name evidence="1" type="ORF">GCM10008938_46910</name>
</gene>
<accession>A0ABQ2DET7</accession>
<comment type="caution">
    <text evidence="1">The sequence shown here is derived from an EMBL/GenBank/DDBJ whole genome shotgun (WGS) entry which is preliminary data.</text>
</comment>